<dbReference type="InterPro" id="IPR012338">
    <property type="entry name" value="Beta-lactam/transpept-like"/>
</dbReference>
<feature type="compositionally biased region" description="Basic and acidic residues" evidence="1">
    <location>
        <begin position="303"/>
        <end position="315"/>
    </location>
</feature>
<proteinExistence type="predicted"/>
<accession>A0A8S3R3Y6</accession>
<dbReference type="EMBL" id="CAJPWZ010000725">
    <property type="protein sequence ID" value="CAG2199851.1"/>
    <property type="molecule type" value="Genomic_DNA"/>
</dbReference>
<feature type="region of interest" description="Disordered" evidence="1">
    <location>
        <begin position="380"/>
        <end position="602"/>
    </location>
</feature>
<feature type="compositionally biased region" description="Polar residues" evidence="1">
    <location>
        <begin position="465"/>
        <end position="475"/>
    </location>
</feature>
<gene>
    <name evidence="3" type="ORF">MEDL_14549</name>
</gene>
<evidence type="ECO:0000313" key="3">
    <source>
        <dbReference type="EMBL" id="CAG2199851.1"/>
    </source>
</evidence>
<evidence type="ECO:0000256" key="1">
    <source>
        <dbReference type="SAM" id="MobiDB-lite"/>
    </source>
</evidence>
<feature type="domain" description="Beta-lactamase-related" evidence="2">
    <location>
        <begin position="33"/>
        <end position="161"/>
    </location>
</feature>
<feature type="compositionally biased region" description="Basic and acidic residues" evidence="1">
    <location>
        <begin position="380"/>
        <end position="391"/>
    </location>
</feature>
<reference evidence="3" key="1">
    <citation type="submission" date="2021-03" db="EMBL/GenBank/DDBJ databases">
        <authorList>
            <person name="Bekaert M."/>
        </authorList>
    </citation>
    <scope>NUCLEOTIDE SEQUENCE</scope>
</reference>
<dbReference type="AlphaFoldDB" id="A0A8S3R3Y6"/>
<name>A0A8S3R3Y6_MYTED</name>
<sequence>MTDSDFFTTANESLIDLAQGYLDVYGELHPVPFELSRRWSDLCGANCILSSAVDMAKWMMFQLSHGKNQDGRRVMSEDALEDTHRPENVLAKSSLSKYYTKPNVPETFSQTGYALGWRTGHYRGYNIITHTGSSWGYKNMITLFPDMNVGIYTAMTGDDEDFLYRYSLHQYLADMYLGVTPWLNTKSICSFPEPWLPVKPKRSKPTINKNLMPKRKLDDYLGIYENPAYGKIDVFILDEANNKNKLIAEYGYTDLILYPKSSEDDFFFETDGIAAMLINFGTIQFKSTNGVIDKMRIPSFEPKDPPIFKRIDKPSSKSPVDPTDPEPVVPKDPLVPSDTLMTKIPPKSTGQEKTMLQSKTGVSKGQKTIKEITKADPDLINTETRKTRVENVPDNLSENQPDLSNTETVVPSKSKSTDQGTKTGVKNVNSDLPKPDQSGLVNKFCGYNGDNKGNCSNKHEKIKTTKTNTTPSNIQKKAETVTNPPPSDIQKKAETVTNPPPSNIQKKAETVTNPPPSNIQKKVETVTNPPPSNIQKKAETVTIPPPSNIQKKAETVTIPPPSNIQKKAETVTIPPPSNIQKKAETVPKPKPTVADQKPSTPA</sequence>
<dbReference type="PANTHER" id="PTHR46825">
    <property type="entry name" value="D-ALANYL-D-ALANINE-CARBOXYPEPTIDASE/ENDOPEPTIDASE AMPH"/>
    <property type="match status" value="1"/>
</dbReference>
<dbReference type="SUPFAM" id="SSF56601">
    <property type="entry name" value="beta-lactamase/transpeptidase-like"/>
    <property type="match status" value="1"/>
</dbReference>
<evidence type="ECO:0000259" key="2">
    <source>
        <dbReference type="Pfam" id="PF00144"/>
    </source>
</evidence>
<dbReference type="Pfam" id="PF00144">
    <property type="entry name" value="Beta-lactamase"/>
    <property type="match status" value="1"/>
</dbReference>
<feature type="region of interest" description="Disordered" evidence="1">
    <location>
        <begin position="303"/>
        <end position="367"/>
    </location>
</feature>
<organism evidence="3 4">
    <name type="scientific">Mytilus edulis</name>
    <name type="common">Blue mussel</name>
    <dbReference type="NCBI Taxonomy" id="6550"/>
    <lineage>
        <taxon>Eukaryota</taxon>
        <taxon>Metazoa</taxon>
        <taxon>Spiralia</taxon>
        <taxon>Lophotrochozoa</taxon>
        <taxon>Mollusca</taxon>
        <taxon>Bivalvia</taxon>
        <taxon>Autobranchia</taxon>
        <taxon>Pteriomorphia</taxon>
        <taxon>Mytilida</taxon>
        <taxon>Mytiloidea</taxon>
        <taxon>Mytilidae</taxon>
        <taxon>Mytilinae</taxon>
        <taxon>Mytilus</taxon>
    </lineage>
</organism>
<dbReference type="InterPro" id="IPR050491">
    <property type="entry name" value="AmpC-like"/>
</dbReference>
<evidence type="ECO:0000313" key="4">
    <source>
        <dbReference type="Proteomes" id="UP000683360"/>
    </source>
</evidence>
<dbReference type="Proteomes" id="UP000683360">
    <property type="component" value="Unassembled WGS sequence"/>
</dbReference>
<comment type="caution">
    <text evidence="3">The sequence shown here is derived from an EMBL/GenBank/DDBJ whole genome shotgun (WGS) entry which is preliminary data.</text>
</comment>
<dbReference type="OrthoDB" id="5946976at2759"/>
<dbReference type="Gene3D" id="3.40.710.10">
    <property type="entry name" value="DD-peptidase/beta-lactamase superfamily"/>
    <property type="match status" value="1"/>
</dbReference>
<keyword evidence="4" id="KW-1185">Reference proteome</keyword>
<feature type="compositionally biased region" description="Polar residues" evidence="1">
    <location>
        <begin position="394"/>
        <end position="430"/>
    </location>
</feature>
<dbReference type="InterPro" id="IPR001466">
    <property type="entry name" value="Beta-lactam-related"/>
</dbReference>
<feature type="compositionally biased region" description="Polar residues" evidence="1">
    <location>
        <begin position="348"/>
        <end position="366"/>
    </location>
</feature>
<protein>
    <recommendedName>
        <fullName evidence="2">Beta-lactamase-related domain-containing protein</fullName>
    </recommendedName>
</protein>
<dbReference type="PANTHER" id="PTHR46825:SF15">
    <property type="entry name" value="BETA-LACTAMASE-RELATED DOMAIN-CONTAINING PROTEIN"/>
    <property type="match status" value="1"/>
</dbReference>
<dbReference type="Gene3D" id="2.40.128.600">
    <property type="match status" value="1"/>
</dbReference>